<evidence type="ECO:0000256" key="1">
    <source>
        <dbReference type="SAM" id="Coils"/>
    </source>
</evidence>
<evidence type="ECO:0000256" key="2">
    <source>
        <dbReference type="SAM" id="MobiDB-lite"/>
    </source>
</evidence>
<dbReference type="STRING" id="1051891.A0A0C3Q9Q4"/>
<feature type="region of interest" description="Disordered" evidence="2">
    <location>
        <begin position="1"/>
        <end position="130"/>
    </location>
</feature>
<feature type="compositionally biased region" description="Polar residues" evidence="2">
    <location>
        <begin position="11"/>
        <end position="35"/>
    </location>
</feature>
<dbReference type="HOGENOM" id="CLU_534410_0_0_1"/>
<feature type="compositionally biased region" description="Polar residues" evidence="2">
    <location>
        <begin position="53"/>
        <end position="66"/>
    </location>
</feature>
<proteinExistence type="predicted"/>
<reference evidence="3 4" key="1">
    <citation type="submission" date="2014-04" db="EMBL/GenBank/DDBJ databases">
        <authorList>
            <consortium name="DOE Joint Genome Institute"/>
            <person name="Kuo A."/>
            <person name="Girlanda M."/>
            <person name="Perotto S."/>
            <person name="Kohler A."/>
            <person name="Nagy L.G."/>
            <person name="Floudas D."/>
            <person name="Copeland A."/>
            <person name="Barry K.W."/>
            <person name="Cichocki N."/>
            <person name="Veneault-Fourrey C."/>
            <person name="LaButti K."/>
            <person name="Lindquist E.A."/>
            <person name="Lipzen A."/>
            <person name="Lundell T."/>
            <person name="Morin E."/>
            <person name="Murat C."/>
            <person name="Sun H."/>
            <person name="Tunlid A."/>
            <person name="Henrissat B."/>
            <person name="Grigoriev I.V."/>
            <person name="Hibbett D.S."/>
            <person name="Martin F."/>
            <person name="Nordberg H.P."/>
            <person name="Cantor M.N."/>
            <person name="Hua S.X."/>
        </authorList>
    </citation>
    <scope>NUCLEOTIDE SEQUENCE [LARGE SCALE GENOMIC DNA]</scope>
    <source>
        <strain evidence="3 4">MUT 4182</strain>
    </source>
</reference>
<evidence type="ECO:0000313" key="4">
    <source>
        <dbReference type="Proteomes" id="UP000054248"/>
    </source>
</evidence>
<dbReference type="Proteomes" id="UP000054248">
    <property type="component" value="Unassembled WGS sequence"/>
</dbReference>
<name>A0A0C3Q9Q4_9AGAM</name>
<reference evidence="4" key="2">
    <citation type="submission" date="2015-01" db="EMBL/GenBank/DDBJ databases">
        <title>Evolutionary Origins and Diversification of the Mycorrhizal Mutualists.</title>
        <authorList>
            <consortium name="DOE Joint Genome Institute"/>
            <consortium name="Mycorrhizal Genomics Consortium"/>
            <person name="Kohler A."/>
            <person name="Kuo A."/>
            <person name="Nagy L.G."/>
            <person name="Floudas D."/>
            <person name="Copeland A."/>
            <person name="Barry K.W."/>
            <person name="Cichocki N."/>
            <person name="Veneault-Fourrey C."/>
            <person name="LaButti K."/>
            <person name="Lindquist E.A."/>
            <person name="Lipzen A."/>
            <person name="Lundell T."/>
            <person name="Morin E."/>
            <person name="Murat C."/>
            <person name="Riley R."/>
            <person name="Ohm R."/>
            <person name="Sun H."/>
            <person name="Tunlid A."/>
            <person name="Henrissat B."/>
            <person name="Grigoriev I.V."/>
            <person name="Hibbett D.S."/>
            <person name="Martin F."/>
        </authorList>
    </citation>
    <scope>NUCLEOTIDE SEQUENCE [LARGE SCALE GENOMIC DNA]</scope>
    <source>
        <strain evidence="4">MUT 4182</strain>
    </source>
</reference>
<accession>A0A0C3Q9Q4</accession>
<organism evidence="3 4">
    <name type="scientific">Tulasnella calospora MUT 4182</name>
    <dbReference type="NCBI Taxonomy" id="1051891"/>
    <lineage>
        <taxon>Eukaryota</taxon>
        <taxon>Fungi</taxon>
        <taxon>Dikarya</taxon>
        <taxon>Basidiomycota</taxon>
        <taxon>Agaricomycotina</taxon>
        <taxon>Agaricomycetes</taxon>
        <taxon>Cantharellales</taxon>
        <taxon>Tulasnellaceae</taxon>
        <taxon>Tulasnella</taxon>
    </lineage>
</organism>
<feature type="compositionally biased region" description="Low complexity" evidence="2">
    <location>
        <begin position="176"/>
        <end position="194"/>
    </location>
</feature>
<sequence length="510" mass="53764">MFGKPLFTRPATASSPAPQFQPGPQTQSASKTPSSLFKKLRHVKNVFRRPSSAKKNANSQGTSQRRQGVPASPQPSHEGLAASAYDDGAGLYRRPHLPAPVEPTQSPPSLKLSPRFQTASQGSTSSAAHRSNFSANGSLLLAPPQLSAALRSTTSFNASSPLALPQSVATTPATTFAPARSSFQRSTQSTTLRSPFAPKISSPLAAPQSVATTPATSSAPPRSPSHCWTLSTAPPSTYASSTLQLFTPTESVATTPAFDSFPTFTSFQCPKPGDYVSPTNPLMADLEEAAAFLGHQYNHRVRGVHSMIQDQGIPYIKPTVDKAESVKKELREVIEQAAAVDRECSKLEALLREECENFDEEEAASLDASSSLPPPQSVATTPVTTFAPARSSFQHSTQSTTLRSPFAPRVSSPLAAPPSVATTPAASFAPARSPSHCSSLSTTPPSTYASSTLQLLTPPESVATTPVTDSSPTFTSFQCSKPGDYFSPTSSLIADLEETAAFLGHQSCDV</sequence>
<feature type="compositionally biased region" description="Basic residues" evidence="2">
    <location>
        <begin position="38"/>
        <end position="47"/>
    </location>
</feature>
<protein>
    <submittedName>
        <fullName evidence="3">Uncharacterized protein</fullName>
    </submittedName>
</protein>
<dbReference type="AlphaFoldDB" id="A0A0C3Q9Q4"/>
<evidence type="ECO:0000313" key="3">
    <source>
        <dbReference type="EMBL" id="KIO21391.1"/>
    </source>
</evidence>
<feature type="coiled-coil region" evidence="1">
    <location>
        <begin position="320"/>
        <end position="350"/>
    </location>
</feature>
<feature type="region of interest" description="Disordered" evidence="2">
    <location>
        <begin position="176"/>
        <end position="226"/>
    </location>
</feature>
<feature type="compositionally biased region" description="Low complexity" evidence="2">
    <location>
        <begin position="378"/>
        <end position="389"/>
    </location>
</feature>
<feature type="compositionally biased region" description="Low complexity" evidence="2">
    <location>
        <begin position="117"/>
        <end position="128"/>
    </location>
</feature>
<dbReference type="EMBL" id="KN823139">
    <property type="protein sequence ID" value="KIO21391.1"/>
    <property type="molecule type" value="Genomic_DNA"/>
</dbReference>
<keyword evidence="4" id="KW-1185">Reference proteome</keyword>
<feature type="compositionally biased region" description="Polar residues" evidence="2">
    <location>
        <begin position="391"/>
        <end position="403"/>
    </location>
</feature>
<feature type="compositionally biased region" description="Low complexity" evidence="2">
    <location>
        <begin position="205"/>
        <end position="220"/>
    </location>
</feature>
<keyword evidence="1" id="KW-0175">Coiled coil</keyword>
<feature type="compositionally biased region" description="Low complexity" evidence="2">
    <location>
        <begin position="407"/>
        <end position="451"/>
    </location>
</feature>
<feature type="region of interest" description="Disordered" evidence="2">
    <location>
        <begin position="361"/>
        <end position="451"/>
    </location>
</feature>
<gene>
    <name evidence="3" type="ORF">M407DRAFT_28984</name>
</gene>